<feature type="transmembrane region" description="Helical" evidence="6">
    <location>
        <begin position="72"/>
        <end position="105"/>
    </location>
</feature>
<dbReference type="GO" id="GO:0005886">
    <property type="term" value="C:plasma membrane"/>
    <property type="evidence" value="ECO:0007669"/>
    <property type="project" value="UniProtKB-SubCell"/>
</dbReference>
<comment type="caution">
    <text evidence="7">The sequence shown here is derived from an EMBL/GenBank/DDBJ whole genome shotgun (WGS) entry which is preliminary data.</text>
</comment>
<dbReference type="Pfam" id="PF02653">
    <property type="entry name" value="BPD_transp_2"/>
    <property type="match status" value="1"/>
</dbReference>
<reference evidence="7" key="2">
    <citation type="journal article" date="2021" name="PeerJ">
        <title>Extensive microbial diversity within the chicken gut microbiome revealed by metagenomics and culture.</title>
        <authorList>
            <person name="Gilroy R."/>
            <person name="Ravi A."/>
            <person name="Getino M."/>
            <person name="Pursley I."/>
            <person name="Horton D.L."/>
            <person name="Alikhan N.F."/>
            <person name="Baker D."/>
            <person name="Gharbi K."/>
            <person name="Hall N."/>
            <person name="Watson M."/>
            <person name="Adriaenssens E.M."/>
            <person name="Foster-Nyarko E."/>
            <person name="Jarju S."/>
            <person name="Secka A."/>
            <person name="Antonio M."/>
            <person name="Oren A."/>
            <person name="Chaudhuri R.R."/>
            <person name="La Ragione R."/>
            <person name="Hildebrand F."/>
            <person name="Pallen M.J."/>
        </authorList>
    </citation>
    <scope>NUCLEOTIDE SEQUENCE</scope>
    <source>
        <strain evidence="7">ChiSxjej2B14-6234</strain>
    </source>
</reference>
<feature type="transmembrane region" description="Helical" evidence="6">
    <location>
        <begin position="300"/>
        <end position="319"/>
    </location>
</feature>
<evidence type="ECO:0000256" key="3">
    <source>
        <dbReference type="ARBA" id="ARBA00022692"/>
    </source>
</evidence>
<keyword evidence="2" id="KW-1003">Cell membrane</keyword>
<organism evidence="7 8">
    <name type="scientific">Candidatus Onthenecus intestinigallinarum</name>
    <dbReference type="NCBI Taxonomy" id="2840875"/>
    <lineage>
        <taxon>Bacteria</taxon>
        <taxon>Bacillati</taxon>
        <taxon>Bacillota</taxon>
        <taxon>Clostridia</taxon>
        <taxon>Eubacteriales</taxon>
        <taxon>Candidatus Onthenecus</taxon>
    </lineage>
</organism>
<dbReference type="PANTHER" id="PTHR32196">
    <property type="entry name" value="ABC TRANSPORTER PERMEASE PROTEIN YPHD-RELATED-RELATED"/>
    <property type="match status" value="1"/>
</dbReference>
<evidence type="ECO:0000256" key="2">
    <source>
        <dbReference type="ARBA" id="ARBA00022475"/>
    </source>
</evidence>
<evidence type="ECO:0000313" key="7">
    <source>
        <dbReference type="EMBL" id="HIQ71555.1"/>
    </source>
</evidence>
<comment type="subcellular location">
    <subcellularLocation>
        <location evidence="1">Cell membrane</location>
        <topology evidence="1">Multi-pass membrane protein</topology>
    </subcellularLocation>
</comment>
<reference evidence="7" key="1">
    <citation type="submission" date="2020-10" db="EMBL/GenBank/DDBJ databases">
        <authorList>
            <person name="Gilroy R."/>
        </authorList>
    </citation>
    <scope>NUCLEOTIDE SEQUENCE</scope>
    <source>
        <strain evidence="7">ChiSxjej2B14-6234</strain>
    </source>
</reference>
<feature type="transmembrane region" description="Helical" evidence="6">
    <location>
        <begin position="243"/>
        <end position="261"/>
    </location>
</feature>
<feature type="transmembrane region" description="Helical" evidence="6">
    <location>
        <begin position="21"/>
        <end position="42"/>
    </location>
</feature>
<dbReference type="GO" id="GO:0022857">
    <property type="term" value="F:transmembrane transporter activity"/>
    <property type="evidence" value="ECO:0007669"/>
    <property type="project" value="InterPro"/>
</dbReference>
<evidence type="ECO:0000256" key="6">
    <source>
        <dbReference type="SAM" id="Phobius"/>
    </source>
</evidence>
<feature type="transmembrane region" description="Helical" evidence="6">
    <location>
        <begin position="112"/>
        <end position="145"/>
    </location>
</feature>
<dbReference type="AlphaFoldDB" id="A0A9D1CQD9"/>
<protein>
    <submittedName>
        <fullName evidence="7">ABC transporter permease</fullName>
    </submittedName>
</protein>
<proteinExistence type="predicted"/>
<dbReference type="EMBL" id="DVFJ01000014">
    <property type="protein sequence ID" value="HIQ71555.1"/>
    <property type="molecule type" value="Genomic_DNA"/>
</dbReference>
<name>A0A9D1CQD9_9FIRM</name>
<dbReference type="Proteomes" id="UP000886887">
    <property type="component" value="Unassembled WGS sequence"/>
</dbReference>
<keyword evidence="4 6" id="KW-1133">Transmembrane helix</keyword>
<accession>A0A9D1CQD9</accession>
<dbReference type="InterPro" id="IPR001851">
    <property type="entry name" value="ABC_transp_permease"/>
</dbReference>
<sequence length="347" mass="36329">MQATNAPRIRGRLRRLWRENPYFSTGMALALLLIVMTGVLVWKNDFDSFAAFGRSWVSNCVNICRNNAVVGIIALGMTLVILTGGIDLAVGSTMVGMGTILLVLMDTGKAGVLGALGIAGIPAILIACAACMACGAGAGALIGVGVTKGRIPPFIVTLGAMNIIRSLAQHFMQGRAAPAVPDAFKLLSNQVVLGQRILPVVYWLVLALLLHWVSRNTAFGRHVYAVGSNARTTRLSGINVDRVLVKVYALEGLLIGIAAIVESARMGSMNTANAGQGYELDAIAAVVVGGTRMSGGRGSILSTVIGMLIIGVMNTLLNLLGVPPFLRAAFKGAIIILAVLLQRKDAE</sequence>
<evidence type="ECO:0000256" key="4">
    <source>
        <dbReference type="ARBA" id="ARBA00022989"/>
    </source>
</evidence>
<evidence type="ECO:0000313" key="8">
    <source>
        <dbReference type="Proteomes" id="UP000886887"/>
    </source>
</evidence>
<evidence type="ECO:0000256" key="5">
    <source>
        <dbReference type="ARBA" id="ARBA00023136"/>
    </source>
</evidence>
<evidence type="ECO:0000256" key="1">
    <source>
        <dbReference type="ARBA" id="ARBA00004651"/>
    </source>
</evidence>
<feature type="transmembrane region" description="Helical" evidence="6">
    <location>
        <begin position="197"/>
        <end position="214"/>
    </location>
</feature>
<keyword evidence="3 6" id="KW-0812">Transmembrane</keyword>
<gene>
    <name evidence="7" type="ORF">IAB73_05025</name>
</gene>
<dbReference type="CDD" id="cd06579">
    <property type="entry name" value="TM_PBP1_transp_AraH_like"/>
    <property type="match status" value="1"/>
</dbReference>
<keyword evidence="5 6" id="KW-0472">Membrane</keyword>